<proteinExistence type="predicted"/>
<sequence length="145" mass="16903">MNNRMNYFKVAPSALEKVMELEKYTNSTAIDKKLMELIKIRVSQINGCSYCLNMHTKTARKLKVPEEQIEQLDKWKEADIFTPSERVAIELSESVTLIADNGVNDDLYERVRKHYDEKEYVDLIMIINQINIWNRISISMGNQGT</sequence>
<keyword evidence="3" id="KW-1185">Reference proteome</keyword>
<dbReference type="Proteomes" id="UP001596147">
    <property type="component" value="Unassembled WGS sequence"/>
</dbReference>
<name>A0ABW0LED4_9BACI</name>
<dbReference type="EMBL" id="JBHSMC010000003">
    <property type="protein sequence ID" value="MFC5464070.1"/>
    <property type="molecule type" value="Genomic_DNA"/>
</dbReference>
<organism evidence="2 3">
    <name type="scientific">Lederbergia graminis</name>
    <dbReference type="NCBI Taxonomy" id="735518"/>
    <lineage>
        <taxon>Bacteria</taxon>
        <taxon>Bacillati</taxon>
        <taxon>Bacillota</taxon>
        <taxon>Bacilli</taxon>
        <taxon>Bacillales</taxon>
        <taxon>Bacillaceae</taxon>
        <taxon>Lederbergia</taxon>
    </lineage>
</organism>
<dbReference type="RefSeq" id="WP_382348920.1">
    <property type="nucleotide sequence ID" value="NZ_JBHSMC010000003.1"/>
</dbReference>
<dbReference type="PANTHER" id="PTHR35446">
    <property type="entry name" value="SI:CH211-175M2.5"/>
    <property type="match status" value="1"/>
</dbReference>
<accession>A0ABW0LED4</accession>
<dbReference type="PANTHER" id="PTHR35446:SF2">
    <property type="entry name" value="CARBOXYMUCONOLACTONE DECARBOXYLASE-LIKE DOMAIN-CONTAINING PROTEIN"/>
    <property type="match status" value="1"/>
</dbReference>
<dbReference type="Pfam" id="PF02627">
    <property type="entry name" value="CMD"/>
    <property type="match status" value="1"/>
</dbReference>
<protein>
    <submittedName>
        <fullName evidence="2">Carboxymuconolactone decarboxylase family protein</fullName>
    </submittedName>
</protein>
<dbReference type="InterPro" id="IPR004675">
    <property type="entry name" value="AhpD_core"/>
</dbReference>
<dbReference type="NCBIfam" id="TIGR00778">
    <property type="entry name" value="ahpD_dom"/>
    <property type="match status" value="1"/>
</dbReference>
<evidence type="ECO:0000259" key="1">
    <source>
        <dbReference type="Pfam" id="PF02627"/>
    </source>
</evidence>
<dbReference type="InterPro" id="IPR003779">
    <property type="entry name" value="CMD-like"/>
</dbReference>
<gene>
    <name evidence="2" type="ORF">ACFPM4_04780</name>
</gene>
<dbReference type="SUPFAM" id="SSF69118">
    <property type="entry name" value="AhpD-like"/>
    <property type="match status" value="1"/>
</dbReference>
<comment type="caution">
    <text evidence="2">The sequence shown here is derived from an EMBL/GenBank/DDBJ whole genome shotgun (WGS) entry which is preliminary data.</text>
</comment>
<dbReference type="InterPro" id="IPR029032">
    <property type="entry name" value="AhpD-like"/>
</dbReference>
<evidence type="ECO:0000313" key="3">
    <source>
        <dbReference type="Proteomes" id="UP001596147"/>
    </source>
</evidence>
<dbReference type="Gene3D" id="1.20.1290.10">
    <property type="entry name" value="AhpD-like"/>
    <property type="match status" value="1"/>
</dbReference>
<reference evidence="3" key="1">
    <citation type="journal article" date="2019" name="Int. J. Syst. Evol. Microbiol.">
        <title>The Global Catalogue of Microorganisms (GCM) 10K type strain sequencing project: providing services to taxonomists for standard genome sequencing and annotation.</title>
        <authorList>
            <consortium name="The Broad Institute Genomics Platform"/>
            <consortium name="The Broad Institute Genome Sequencing Center for Infectious Disease"/>
            <person name="Wu L."/>
            <person name="Ma J."/>
        </authorList>
    </citation>
    <scope>NUCLEOTIDE SEQUENCE [LARGE SCALE GENOMIC DNA]</scope>
    <source>
        <strain evidence="3">CGMCC 1.12237</strain>
    </source>
</reference>
<evidence type="ECO:0000313" key="2">
    <source>
        <dbReference type="EMBL" id="MFC5464070.1"/>
    </source>
</evidence>
<feature type="domain" description="Carboxymuconolactone decarboxylase-like" evidence="1">
    <location>
        <begin position="13"/>
        <end position="91"/>
    </location>
</feature>